<dbReference type="PROSITE" id="PS50042">
    <property type="entry name" value="CNMP_BINDING_3"/>
    <property type="match status" value="1"/>
</dbReference>
<evidence type="ECO:0000256" key="1">
    <source>
        <dbReference type="ARBA" id="ARBA00023015"/>
    </source>
</evidence>
<feature type="domain" description="Cyclic nucleotide-binding" evidence="4">
    <location>
        <begin position="1"/>
        <end position="94"/>
    </location>
</feature>
<dbReference type="InterPro" id="IPR018490">
    <property type="entry name" value="cNMP-bd_dom_sf"/>
</dbReference>
<evidence type="ECO:0000259" key="4">
    <source>
        <dbReference type="PROSITE" id="PS50042"/>
    </source>
</evidence>
<dbReference type="InterPro" id="IPR012318">
    <property type="entry name" value="HTH_CRP"/>
</dbReference>
<dbReference type="SUPFAM" id="SSF46785">
    <property type="entry name" value="Winged helix' DNA-binding domain"/>
    <property type="match status" value="1"/>
</dbReference>
<evidence type="ECO:0000313" key="7">
    <source>
        <dbReference type="Proteomes" id="UP000831120"/>
    </source>
</evidence>
<dbReference type="SUPFAM" id="SSF51206">
    <property type="entry name" value="cAMP-binding domain-like"/>
    <property type="match status" value="1"/>
</dbReference>
<dbReference type="EMBL" id="AP025593">
    <property type="protein sequence ID" value="BDG17105.1"/>
    <property type="molecule type" value="Genomic_DNA"/>
</dbReference>
<dbReference type="PANTHER" id="PTHR24567:SF74">
    <property type="entry name" value="HTH-TYPE TRANSCRIPTIONAL REGULATOR ARCR"/>
    <property type="match status" value="1"/>
</dbReference>
<dbReference type="InterPro" id="IPR050397">
    <property type="entry name" value="Env_Response_Regulators"/>
</dbReference>
<keyword evidence="2" id="KW-0238">DNA-binding</keyword>
<evidence type="ECO:0000256" key="2">
    <source>
        <dbReference type="ARBA" id="ARBA00023125"/>
    </source>
</evidence>
<gene>
    <name evidence="6" type="ORF">TbrSNM41_18390</name>
</gene>
<dbReference type="PROSITE" id="PS51063">
    <property type="entry name" value="HTH_CRP_2"/>
    <property type="match status" value="1"/>
</dbReference>
<evidence type="ECO:0000259" key="5">
    <source>
        <dbReference type="PROSITE" id="PS51063"/>
    </source>
</evidence>
<feature type="domain" description="HTH crp-type" evidence="5">
    <location>
        <begin position="135"/>
        <end position="198"/>
    </location>
</feature>
<dbReference type="Pfam" id="PF13545">
    <property type="entry name" value="HTH_Crp_2"/>
    <property type="match status" value="1"/>
</dbReference>
<dbReference type="InterPro" id="IPR036390">
    <property type="entry name" value="WH_DNA-bd_sf"/>
</dbReference>
<sequence>MFQELPLEARRELARIFLPLRVRRGASLYALGDGVDGVYLVREGLFWLEGPRSATGEAASLGVVGPGGLLGEEALVGERRRTAGATALTYAELLFAKVEELGSVRRYPEVEAFFLRALYRRLKGAEEALWAARHLSVAQRLARLLLTLAQEGEVALSHQDLAHMVGATRETVTKLLGEWALKGFVDLGYRRVELRDPEALARLAEAL</sequence>
<dbReference type="RefSeq" id="WP_275973832.1">
    <property type="nucleotide sequence ID" value="NZ_AP025593.1"/>
</dbReference>
<dbReference type="InterPro" id="IPR018488">
    <property type="entry name" value="cNMP-bd_CS"/>
</dbReference>
<proteinExistence type="predicted"/>
<evidence type="ECO:0000256" key="3">
    <source>
        <dbReference type="ARBA" id="ARBA00023163"/>
    </source>
</evidence>
<keyword evidence="1" id="KW-0805">Transcription regulation</keyword>
<dbReference type="PROSITE" id="PS00889">
    <property type="entry name" value="CNMP_BINDING_2"/>
    <property type="match status" value="1"/>
</dbReference>
<dbReference type="InterPro" id="IPR036388">
    <property type="entry name" value="WH-like_DNA-bd_sf"/>
</dbReference>
<dbReference type="PANTHER" id="PTHR24567">
    <property type="entry name" value="CRP FAMILY TRANSCRIPTIONAL REGULATORY PROTEIN"/>
    <property type="match status" value="1"/>
</dbReference>
<evidence type="ECO:0000313" key="6">
    <source>
        <dbReference type="EMBL" id="BDG17105.1"/>
    </source>
</evidence>
<protein>
    <submittedName>
        <fullName evidence="6">Transcriptional regulator</fullName>
    </submittedName>
</protein>
<reference evidence="6 7" key="1">
    <citation type="journal article" date="2022" name="Microbiol. Resour. Announc.">
        <title>Complete Genome Sequences of Thermus Strains Isolated from Senami Hot Spring in Japan.</title>
        <authorList>
            <person name="Miyazaki K."/>
        </authorList>
    </citation>
    <scope>NUCLEOTIDE SEQUENCE [LARGE SCALE GENOMIC DNA]</scope>
    <source>
        <strain evidence="6 7">SNM4-1</strain>
    </source>
</reference>
<name>A0ABM7XLA4_THEBO</name>
<dbReference type="SMART" id="SM00100">
    <property type="entry name" value="cNMP"/>
    <property type="match status" value="1"/>
</dbReference>
<dbReference type="Pfam" id="PF00027">
    <property type="entry name" value="cNMP_binding"/>
    <property type="match status" value="1"/>
</dbReference>
<dbReference type="Gene3D" id="1.10.10.10">
    <property type="entry name" value="Winged helix-like DNA-binding domain superfamily/Winged helix DNA-binding domain"/>
    <property type="match status" value="1"/>
</dbReference>
<keyword evidence="3" id="KW-0804">Transcription</keyword>
<accession>A0ABM7XLA4</accession>
<dbReference type="Gene3D" id="2.60.120.10">
    <property type="entry name" value="Jelly Rolls"/>
    <property type="match status" value="1"/>
</dbReference>
<keyword evidence="7" id="KW-1185">Reference proteome</keyword>
<dbReference type="InterPro" id="IPR000595">
    <property type="entry name" value="cNMP-bd_dom"/>
</dbReference>
<dbReference type="InterPro" id="IPR014710">
    <property type="entry name" value="RmlC-like_jellyroll"/>
</dbReference>
<organism evidence="6 7">
    <name type="scientific">Thermus brockianus</name>
    <dbReference type="NCBI Taxonomy" id="56956"/>
    <lineage>
        <taxon>Bacteria</taxon>
        <taxon>Thermotogati</taxon>
        <taxon>Deinococcota</taxon>
        <taxon>Deinococci</taxon>
        <taxon>Thermales</taxon>
        <taxon>Thermaceae</taxon>
        <taxon>Thermus</taxon>
    </lineage>
</organism>
<dbReference type="SMART" id="SM00419">
    <property type="entry name" value="HTH_CRP"/>
    <property type="match status" value="1"/>
</dbReference>
<dbReference type="Proteomes" id="UP000831120">
    <property type="component" value="Chromosome"/>
</dbReference>